<dbReference type="STRING" id="670483.S7Q7X3"/>
<feature type="compositionally biased region" description="Polar residues" evidence="1">
    <location>
        <begin position="146"/>
        <end position="174"/>
    </location>
</feature>
<name>S7Q7X3_GLOTA</name>
<dbReference type="eggNOG" id="ENOG502SJGX">
    <property type="taxonomic scope" value="Eukaryota"/>
</dbReference>
<dbReference type="AlphaFoldDB" id="S7Q7X3"/>
<dbReference type="GeneID" id="19309461"/>
<dbReference type="RefSeq" id="XP_007865702.1">
    <property type="nucleotide sequence ID" value="XM_007867511.1"/>
</dbReference>
<gene>
    <name evidence="2" type="ORF">GLOTRDRAFT_93229</name>
</gene>
<organism evidence="2 3">
    <name type="scientific">Gloeophyllum trabeum (strain ATCC 11539 / FP-39264 / Madison 617)</name>
    <name type="common">Brown rot fungus</name>
    <dbReference type="NCBI Taxonomy" id="670483"/>
    <lineage>
        <taxon>Eukaryota</taxon>
        <taxon>Fungi</taxon>
        <taxon>Dikarya</taxon>
        <taxon>Basidiomycota</taxon>
        <taxon>Agaricomycotina</taxon>
        <taxon>Agaricomycetes</taxon>
        <taxon>Gloeophyllales</taxon>
        <taxon>Gloeophyllaceae</taxon>
        <taxon>Gloeophyllum</taxon>
    </lineage>
</organism>
<dbReference type="KEGG" id="gtr:GLOTRDRAFT_93229"/>
<dbReference type="Proteomes" id="UP000030669">
    <property type="component" value="Unassembled WGS sequence"/>
</dbReference>
<accession>S7Q7X3</accession>
<proteinExistence type="predicted"/>
<dbReference type="OrthoDB" id="3250110at2759"/>
<dbReference type="EMBL" id="KB469301">
    <property type="protein sequence ID" value="EPQ55632.1"/>
    <property type="molecule type" value="Genomic_DNA"/>
</dbReference>
<feature type="compositionally biased region" description="Polar residues" evidence="1">
    <location>
        <begin position="216"/>
        <end position="233"/>
    </location>
</feature>
<reference evidence="2 3" key="1">
    <citation type="journal article" date="2012" name="Science">
        <title>The Paleozoic origin of enzymatic lignin decomposition reconstructed from 31 fungal genomes.</title>
        <authorList>
            <person name="Floudas D."/>
            <person name="Binder M."/>
            <person name="Riley R."/>
            <person name="Barry K."/>
            <person name="Blanchette R.A."/>
            <person name="Henrissat B."/>
            <person name="Martinez A.T."/>
            <person name="Otillar R."/>
            <person name="Spatafora J.W."/>
            <person name="Yadav J.S."/>
            <person name="Aerts A."/>
            <person name="Benoit I."/>
            <person name="Boyd A."/>
            <person name="Carlson A."/>
            <person name="Copeland A."/>
            <person name="Coutinho P.M."/>
            <person name="de Vries R.P."/>
            <person name="Ferreira P."/>
            <person name="Findley K."/>
            <person name="Foster B."/>
            <person name="Gaskell J."/>
            <person name="Glotzer D."/>
            <person name="Gorecki P."/>
            <person name="Heitman J."/>
            <person name="Hesse C."/>
            <person name="Hori C."/>
            <person name="Igarashi K."/>
            <person name="Jurgens J.A."/>
            <person name="Kallen N."/>
            <person name="Kersten P."/>
            <person name="Kohler A."/>
            <person name="Kuees U."/>
            <person name="Kumar T.K.A."/>
            <person name="Kuo A."/>
            <person name="LaButti K."/>
            <person name="Larrondo L.F."/>
            <person name="Lindquist E."/>
            <person name="Ling A."/>
            <person name="Lombard V."/>
            <person name="Lucas S."/>
            <person name="Lundell T."/>
            <person name="Martin R."/>
            <person name="McLaughlin D.J."/>
            <person name="Morgenstern I."/>
            <person name="Morin E."/>
            <person name="Murat C."/>
            <person name="Nagy L.G."/>
            <person name="Nolan M."/>
            <person name="Ohm R.A."/>
            <person name="Patyshakuliyeva A."/>
            <person name="Rokas A."/>
            <person name="Ruiz-Duenas F.J."/>
            <person name="Sabat G."/>
            <person name="Salamov A."/>
            <person name="Samejima M."/>
            <person name="Schmutz J."/>
            <person name="Slot J.C."/>
            <person name="St John F."/>
            <person name="Stenlid J."/>
            <person name="Sun H."/>
            <person name="Sun S."/>
            <person name="Syed K."/>
            <person name="Tsang A."/>
            <person name="Wiebenga A."/>
            <person name="Young D."/>
            <person name="Pisabarro A."/>
            <person name="Eastwood D.C."/>
            <person name="Martin F."/>
            <person name="Cullen D."/>
            <person name="Grigoriev I.V."/>
            <person name="Hibbett D.S."/>
        </authorList>
    </citation>
    <scope>NUCLEOTIDE SEQUENCE [LARGE SCALE GENOMIC DNA]</scope>
    <source>
        <strain evidence="2 3">ATCC 11539</strain>
    </source>
</reference>
<evidence type="ECO:0000313" key="2">
    <source>
        <dbReference type="EMBL" id="EPQ55632.1"/>
    </source>
</evidence>
<protein>
    <submittedName>
        <fullName evidence="2">Uncharacterized protein</fullName>
    </submittedName>
</protein>
<dbReference type="OMA" id="KEPTNTH"/>
<sequence>MSMFLDMFKITPFDLEPVLATWTDGPKFSGNRKKDPPVAVWLEQVKAGCVQRQVPEEYWHEVAEHFMGKKAKKRFNAVKKVLYEMNGESYRWTWKKFKLLMCSVGWDIDPKATLTVEHKPSGGWWVIGKKSEEPAPPSKVAHARSKSQSDVPKASTTKPKAPVRSQSSFLSWTQAGDAKTVSKDHGAPAPTQSSLFPWAQPDNTKTNAKDSKIPPSRSNSSFLPWGQPSDTKITKEPTTIQKSRFIPFWRVAQEEPEVASKLTEALVQAPLWLFLACDVLETLSQGHPKAMSAVSAILIIAGSIPAIPAITTGAAGALLASHAAQAAGAAAVSLGTWLKTRQAGEAKASGSK</sequence>
<feature type="region of interest" description="Disordered" evidence="1">
    <location>
        <begin position="125"/>
        <end position="233"/>
    </location>
</feature>
<dbReference type="HOGENOM" id="CLU_074149_0_0_1"/>
<evidence type="ECO:0000313" key="3">
    <source>
        <dbReference type="Proteomes" id="UP000030669"/>
    </source>
</evidence>
<evidence type="ECO:0000256" key="1">
    <source>
        <dbReference type="SAM" id="MobiDB-lite"/>
    </source>
</evidence>
<keyword evidence="3" id="KW-1185">Reference proteome</keyword>
<feature type="compositionally biased region" description="Polar residues" evidence="1">
    <location>
        <begin position="190"/>
        <end position="206"/>
    </location>
</feature>